<sequence length="204" mass="23032">MLRESRWALVAWIAGELLTKPVSPDWASSVDSTSETVLCLLIPGLSTVLVLHPHSSVMLQELSHMDRITQLQDEIQQLLTIMSSSIAYLTSRANFVQVSPDIPITKSRNPDKYDPPDVFEANKKELVTDLIVKAKQVEYLIQSLPEPDPEEKQVERLQALEEEMSQANAEYIEAVNRAKNLHAQICDVLRNMLDEPDIIKSEVD</sequence>
<name>A0A1Y2IXB0_TRAC3</name>
<feature type="coiled-coil region" evidence="9">
    <location>
        <begin position="150"/>
        <end position="184"/>
    </location>
</feature>
<evidence type="ECO:0000313" key="10">
    <source>
        <dbReference type="EMBL" id="OSD05727.1"/>
    </source>
</evidence>
<dbReference type="InterPro" id="IPR037212">
    <property type="entry name" value="Med7/Med21-like"/>
</dbReference>
<evidence type="ECO:0000256" key="3">
    <source>
        <dbReference type="ARBA" id="ARBA00019691"/>
    </source>
</evidence>
<comment type="subcellular location">
    <subcellularLocation>
        <location evidence="1 8">Nucleus</location>
    </subcellularLocation>
</comment>
<keyword evidence="6 8" id="KW-0804">Transcription</keyword>
<protein>
    <recommendedName>
        <fullName evidence="3 8">Mediator of RNA polymerase II transcription subunit 21</fullName>
    </recommendedName>
</protein>
<dbReference type="Pfam" id="PF11221">
    <property type="entry name" value="Med21"/>
    <property type="match status" value="1"/>
</dbReference>
<evidence type="ECO:0000256" key="8">
    <source>
        <dbReference type="RuleBase" id="RU366036"/>
    </source>
</evidence>
<dbReference type="InterPro" id="IPR021384">
    <property type="entry name" value="Mediator_Med21"/>
</dbReference>
<evidence type="ECO:0000256" key="1">
    <source>
        <dbReference type="ARBA" id="ARBA00004123"/>
    </source>
</evidence>
<dbReference type="PANTHER" id="PTHR13381:SF0">
    <property type="entry name" value="MEDIATOR OF RNA POLYMERASE II TRANSCRIPTION SUBUNIT 21"/>
    <property type="match status" value="1"/>
</dbReference>
<dbReference type="EMBL" id="KZ084092">
    <property type="protein sequence ID" value="OSD05727.1"/>
    <property type="molecule type" value="Genomic_DNA"/>
</dbReference>
<evidence type="ECO:0000256" key="9">
    <source>
        <dbReference type="SAM" id="Coils"/>
    </source>
</evidence>
<keyword evidence="9" id="KW-0175">Coiled coil</keyword>
<evidence type="ECO:0000313" key="11">
    <source>
        <dbReference type="Proteomes" id="UP000193067"/>
    </source>
</evidence>
<evidence type="ECO:0000256" key="6">
    <source>
        <dbReference type="ARBA" id="ARBA00023163"/>
    </source>
</evidence>
<dbReference type="SUPFAM" id="SSF140718">
    <property type="entry name" value="Mediator hinge subcomplex-like"/>
    <property type="match status" value="1"/>
</dbReference>
<keyword evidence="11" id="KW-1185">Reference proteome</keyword>
<dbReference type="Proteomes" id="UP000193067">
    <property type="component" value="Unassembled WGS sequence"/>
</dbReference>
<keyword evidence="7 8" id="KW-0539">Nucleus</keyword>
<organism evidence="10 11">
    <name type="scientific">Trametes coccinea (strain BRFM310)</name>
    <name type="common">Pycnoporus coccineus</name>
    <dbReference type="NCBI Taxonomy" id="1353009"/>
    <lineage>
        <taxon>Eukaryota</taxon>
        <taxon>Fungi</taxon>
        <taxon>Dikarya</taxon>
        <taxon>Basidiomycota</taxon>
        <taxon>Agaricomycotina</taxon>
        <taxon>Agaricomycetes</taxon>
        <taxon>Polyporales</taxon>
        <taxon>Polyporaceae</taxon>
        <taxon>Trametes</taxon>
    </lineage>
</organism>
<dbReference type="Gene3D" id="6.10.280.10">
    <property type="entry name" value="Mediator complex, subunit Med21"/>
    <property type="match status" value="1"/>
</dbReference>
<dbReference type="GO" id="GO:0003712">
    <property type="term" value="F:transcription coregulator activity"/>
    <property type="evidence" value="ECO:0007669"/>
    <property type="project" value="TreeGrafter"/>
</dbReference>
<comment type="subunit">
    <text evidence="8">Component of the Mediator complex.</text>
</comment>
<dbReference type="PANTHER" id="PTHR13381">
    <property type="entry name" value="RNA POLYMERASE II HOLOENZYME COMPONENT SRB7"/>
    <property type="match status" value="1"/>
</dbReference>
<dbReference type="OrthoDB" id="526653at2759"/>
<dbReference type="GO" id="GO:0006357">
    <property type="term" value="P:regulation of transcription by RNA polymerase II"/>
    <property type="evidence" value="ECO:0007669"/>
    <property type="project" value="TreeGrafter"/>
</dbReference>
<dbReference type="STRING" id="1353009.A0A1Y2IXB0"/>
<accession>A0A1Y2IXB0</accession>
<reference evidence="10 11" key="1">
    <citation type="journal article" date="2015" name="Biotechnol. Biofuels">
        <title>Enhanced degradation of softwood versus hardwood by the white-rot fungus Pycnoporus coccineus.</title>
        <authorList>
            <person name="Couturier M."/>
            <person name="Navarro D."/>
            <person name="Chevret D."/>
            <person name="Henrissat B."/>
            <person name="Piumi F."/>
            <person name="Ruiz-Duenas F.J."/>
            <person name="Martinez A.T."/>
            <person name="Grigoriev I.V."/>
            <person name="Riley R."/>
            <person name="Lipzen A."/>
            <person name="Berrin J.G."/>
            <person name="Master E.R."/>
            <person name="Rosso M.N."/>
        </authorList>
    </citation>
    <scope>NUCLEOTIDE SEQUENCE [LARGE SCALE GENOMIC DNA]</scope>
    <source>
        <strain evidence="10 11">BRFM310</strain>
    </source>
</reference>
<proteinExistence type="inferred from homology"/>
<evidence type="ECO:0000256" key="4">
    <source>
        <dbReference type="ARBA" id="ARBA00023015"/>
    </source>
</evidence>
<dbReference type="AlphaFoldDB" id="A0A1Y2IXB0"/>
<evidence type="ECO:0000256" key="2">
    <source>
        <dbReference type="ARBA" id="ARBA00005770"/>
    </source>
</evidence>
<keyword evidence="4 8" id="KW-0805">Transcription regulation</keyword>
<dbReference type="GO" id="GO:0016592">
    <property type="term" value="C:mediator complex"/>
    <property type="evidence" value="ECO:0007669"/>
    <property type="project" value="UniProtKB-UniRule"/>
</dbReference>
<evidence type="ECO:0000256" key="5">
    <source>
        <dbReference type="ARBA" id="ARBA00023159"/>
    </source>
</evidence>
<comment type="similarity">
    <text evidence="2 8">Belongs to the Mediator complex subunit 21 family.</text>
</comment>
<evidence type="ECO:0000256" key="7">
    <source>
        <dbReference type="ARBA" id="ARBA00023242"/>
    </source>
</evidence>
<comment type="function">
    <text evidence="8">Component of the Mediator complex, a coactivator involved in the regulated transcription of nearly all RNA polymerase II-dependent genes. Mediator functions as a bridge to convey information from gene-specific regulatory proteins to the basal RNA polymerase II transcription machinery. Mediator is recruited to promoters by direct interactions with regulatory proteins and serves as a scaffold for the assembly of a functional preinitiation complex with RNA polymerase II and the general transcription factors.</text>
</comment>
<gene>
    <name evidence="10" type="ORF">PYCCODRAFT_1384723</name>
</gene>
<keyword evidence="5 8" id="KW-0010">Activator</keyword>